<dbReference type="Pfam" id="PF03956">
    <property type="entry name" value="Lys_export"/>
    <property type="match status" value="1"/>
</dbReference>
<gene>
    <name evidence="2" type="ORF">IAA28_06150</name>
</gene>
<accession>A0A9D1W4H5</accession>
<dbReference type="InterPro" id="IPR005642">
    <property type="entry name" value="LysO"/>
</dbReference>
<comment type="caution">
    <text evidence="2">The sequence shown here is derived from an EMBL/GenBank/DDBJ whole genome shotgun (WGS) entry which is preliminary data.</text>
</comment>
<evidence type="ECO:0000256" key="1">
    <source>
        <dbReference type="SAM" id="Phobius"/>
    </source>
</evidence>
<reference evidence="2" key="1">
    <citation type="journal article" date="2021" name="PeerJ">
        <title>Extensive microbial diversity within the chicken gut microbiome revealed by metagenomics and culture.</title>
        <authorList>
            <person name="Gilroy R."/>
            <person name="Ravi A."/>
            <person name="Getino M."/>
            <person name="Pursley I."/>
            <person name="Horton D.L."/>
            <person name="Alikhan N.F."/>
            <person name="Baker D."/>
            <person name="Gharbi K."/>
            <person name="Hall N."/>
            <person name="Watson M."/>
            <person name="Adriaenssens E.M."/>
            <person name="Foster-Nyarko E."/>
            <person name="Jarju S."/>
            <person name="Secka A."/>
            <person name="Antonio M."/>
            <person name="Oren A."/>
            <person name="Chaudhuri R.R."/>
            <person name="La Ragione R."/>
            <person name="Hildebrand F."/>
            <person name="Pallen M.J."/>
        </authorList>
    </citation>
    <scope>NUCLEOTIDE SEQUENCE</scope>
    <source>
        <strain evidence="2">ChiGjej4B4-12881</strain>
    </source>
</reference>
<dbReference type="EMBL" id="DXEU01000108">
    <property type="protein sequence ID" value="HIX52368.1"/>
    <property type="molecule type" value="Genomic_DNA"/>
</dbReference>
<evidence type="ECO:0008006" key="4">
    <source>
        <dbReference type="Google" id="ProtNLM"/>
    </source>
</evidence>
<keyword evidence="1" id="KW-0472">Membrane</keyword>
<sequence length="92" mass="10461">MDILIVMFAGVLLGNRFFPPKYKELNEKLQVVCTALLIFTTGVSMGQRENFLGDLASMGWVSFLFFLIPAAMSTVFVFFLAKWFLNRKGKVK</sequence>
<keyword evidence="1" id="KW-1133">Transmembrane helix</keyword>
<feature type="transmembrane region" description="Helical" evidence="1">
    <location>
        <begin position="59"/>
        <end position="85"/>
    </location>
</feature>
<protein>
    <recommendedName>
        <fullName evidence="4">DUF340 domain-containing protein</fullName>
    </recommendedName>
</protein>
<keyword evidence="1" id="KW-0812">Transmembrane</keyword>
<evidence type="ECO:0000313" key="2">
    <source>
        <dbReference type="EMBL" id="HIX52368.1"/>
    </source>
</evidence>
<name>A0A9D1W4H5_9FIRM</name>
<reference evidence="2" key="2">
    <citation type="submission" date="2021-04" db="EMBL/GenBank/DDBJ databases">
        <authorList>
            <person name="Gilroy R."/>
        </authorList>
    </citation>
    <scope>NUCLEOTIDE SEQUENCE</scope>
    <source>
        <strain evidence="2">ChiGjej4B4-12881</strain>
    </source>
</reference>
<organism evidence="2 3">
    <name type="scientific">Candidatus Lachnoclostridium stercoripullorum</name>
    <dbReference type="NCBI Taxonomy" id="2838635"/>
    <lineage>
        <taxon>Bacteria</taxon>
        <taxon>Bacillati</taxon>
        <taxon>Bacillota</taxon>
        <taxon>Clostridia</taxon>
        <taxon>Lachnospirales</taxon>
        <taxon>Lachnospiraceae</taxon>
    </lineage>
</organism>
<dbReference type="GO" id="GO:0015661">
    <property type="term" value="F:L-lysine efflux transmembrane transporter activity"/>
    <property type="evidence" value="ECO:0007669"/>
    <property type="project" value="InterPro"/>
</dbReference>
<evidence type="ECO:0000313" key="3">
    <source>
        <dbReference type="Proteomes" id="UP000886780"/>
    </source>
</evidence>
<proteinExistence type="predicted"/>
<dbReference type="AlphaFoldDB" id="A0A9D1W4H5"/>
<dbReference type="Proteomes" id="UP000886780">
    <property type="component" value="Unassembled WGS sequence"/>
</dbReference>